<dbReference type="STRING" id="1471761.B0W44_14720"/>
<gene>
    <name evidence="1" type="ORF">B0W44_14720</name>
</gene>
<reference evidence="1 2" key="1">
    <citation type="journal article" date="2015" name="Int. J. Syst. Evol. Microbiol.">
        <title>Novibacillus thermophilus gen. nov., sp. nov., a Gram-staining-negative and moderately thermophilic member of the family Thermoactinomycetaceae.</title>
        <authorList>
            <person name="Yang G."/>
            <person name="Chen J."/>
            <person name="Zhou S."/>
        </authorList>
    </citation>
    <scope>NUCLEOTIDE SEQUENCE [LARGE SCALE GENOMIC DNA]</scope>
    <source>
        <strain evidence="1 2">SG-1</strain>
    </source>
</reference>
<evidence type="ECO:0000313" key="1">
    <source>
        <dbReference type="EMBL" id="AQS56811.1"/>
    </source>
</evidence>
<organism evidence="1 2">
    <name type="scientific">Novibacillus thermophilus</name>
    <dbReference type="NCBI Taxonomy" id="1471761"/>
    <lineage>
        <taxon>Bacteria</taxon>
        <taxon>Bacillati</taxon>
        <taxon>Bacillota</taxon>
        <taxon>Bacilli</taxon>
        <taxon>Bacillales</taxon>
        <taxon>Thermoactinomycetaceae</taxon>
        <taxon>Novibacillus</taxon>
    </lineage>
</organism>
<evidence type="ECO:0000313" key="2">
    <source>
        <dbReference type="Proteomes" id="UP000188603"/>
    </source>
</evidence>
<protein>
    <recommendedName>
        <fullName evidence="3">Phage phiEco32-like COOH-NH2 ligase-type 2</fullName>
    </recommendedName>
</protein>
<name>A0A1U9K9W9_9BACL</name>
<dbReference type="EMBL" id="CP019699">
    <property type="protein sequence ID" value="AQS56811.1"/>
    <property type="molecule type" value="Genomic_DNA"/>
</dbReference>
<dbReference type="KEGG" id="ntr:B0W44_14720"/>
<keyword evidence="2" id="KW-1185">Reference proteome</keyword>
<dbReference type="Pfam" id="PF14395">
    <property type="entry name" value="COOH-NH2_lig"/>
    <property type="match status" value="1"/>
</dbReference>
<dbReference type="Proteomes" id="UP000188603">
    <property type="component" value="Chromosome"/>
</dbReference>
<dbReference type="InterPro" id="IPR025681">
    <property type="entry name" value="COOH-NH2_lig"/>
</dbReference>
<accession>A0A1U9K9W9</accession>
<dbReference type="AlphaFoldDB" id="A0A1U9K9W9"/>
<proteinExistence type="predicted"/>
<sequence length="454" mass="51818">MTPVKMEQTIVTPDQRLISPMTLTQAPKGYHFSLYTLNHDVNTLQFATRHEKLQHLRLHGLNVLNQNSNASFIRQYVIGVFQCKAVFTYVSHDQTVWLAKGKLQTPKRFHLVRPADKNKEAKVMERLAVRSVYALGWDYGVVRLGKGTQGKSIVIDVIARPKLNTYMTRAFQQAFDNYATRIANLVPNTSELLLGTDPEFILVDASGTLKLASRYFSRRGAVGCDAIWQGSNRHNKPLVELRPRPSSSPRELIVRLYRGMLLAAKKINDPNVSWLAGALPRSGLPIGGHIHFSGVPLGSAILRALDNYVTLPLVLVEDKRGLKRRPTYGFLGNFREKFHGGFEYRTPPSWLVSPTLTKGILSLAKLIALNYPFLTYWPLRDVSVQKAYYRGEEEVVKSIVPALWREVRRLPQYAEEQNALDPYYDYLMSGKTWDESEDIRQKWRIPPYHTVKKK</sequence>
<dbReference type="RefSeq" id="WP_077720676.1">
    <property type="nucleotide sequence ID" value="NZ_CP019699.1"/>
</dbReference>
<dbReference type="OrthoDB" id="2078085at2"/>
<evidence type="ECO:0008006" key="3">
    <source>
        <dbReference type="Google" id="ProtNLM"/>
    </source>
</evidence>